<keyword evidence="7 14" id="KW-0378">Hydrolase</keyword>
<feature type="binding site" evidence="15">
    <location>
        <position position="163"/>
    </location>
    <ligand>
        <name>substrate</name>
    </ligand>
</feature>
<dbReference type="InterPro" id="IPR022894">
    <property type="entry name" value="Oligoribonuclease"/>
</dbReference>
<keyword evidence="8 14" id="KW-0269">Exonuclease</keyword>
<evidence type="ECO:0000313" key="19">
    <source>
        <dbReference type="EMBL" id="QCI22380.1"/>
    </source>
</evidence>
<evidence type="ECO:0000256" key="5">
    <source>
        <dbReference type="ARBA" id="ARBA00022723"/>
    </source>
</evidence>
<evidence type="ECO:0000256" key="8">
    <source>
        <dbReference type="ARBA" id="ARBA00022839"/>
    </source>
</evidence>
<keyword evidence="10" id="KW-0238">DNA-binding</keyword>
<dbReference type="Gene3D" id="1.20.1280.70">
    <property type="entry name" value="Exonuclease ExoI, domain 3"/>
    <property type="match status" value="1"/>
</dbReference>
<feature type="binding site" evidence="16">
    <location>
        <position position="15"/>
    </location>
    <ligand>
        <name>Mg(2+)</name>
        <dbReference type="ChEBI" id="CHEBI:18420"/>
        <label>2</label>
    </ligand>
</feature>
<dbReference type="GO" id="GO:0046872">
    <property type="term" value="F:metal ion binding"/>
    <property type="evidence" value="ECO:0007669"/>
    <property type="project" value="UniProtKB-KW"/>
</dbReference>
<sequence>MNLQLSSTFLFYDYETFGLHTSLDKPAQFACIRTDMNFNIIDDPKCLYCYFADDYLPDPQSILITGITPQYTQKNGTNEYIFAKKIFNIFKQANTCIVGYNNIHFDDEITRNIFYRNFFDPYEWSWKNGNSRWDVLSLLRACYALRPNGIKWPKNNLGLVSFKLSDITKINQISHLNVHDAMSDVYATISVLKLIKEKQPKLFNFFFMNRRKHQLYKFINLKKFKPIIYVSNYFGVIRYNVSCILPIIWHKNNNILICIDLFKDVKKLVSLCEKISFDDSFIKKLFHLGIVFLYFNRCPMVAPIKSIRIQDCFRLNFNLALFHNKINFLRKNTNIINNIKMIFFRERNFTMSSNVDLQIYSSFFDFHDRKIMQTIRNTSPNLLNSNNYNFHDIRLKMLFFRYRARNFLETLDNSEKKKWLQYCLSNLNPTFLNEYIMKIKELIKQNFLNKEHIILLNNLLDFSIEKYKKLFYQYFNLS</sequence>
<proteinExistence type="predicted"/>
<evidence type="ECO:0000256" key="9">
    <source>
        <dbReference type="ARBA" id="ARBA00022842"/>
    </source>
</evidence>
<evidence type="ECO:0000256" key="3">
    <source>
        <dbReference type="ARBA" id="ARBA00019900"/>
    </source>
</evidence>
<protein>
    <recommendedName>
        <fullName evidence="3 14">Exodeoxyribonuclease I</fullName>
        <ecNumber evidence="2 14">3.1.11.1</ecNumber>
    </recommendedName>
</protein>
<dbReference type="InterPro" id="IPR023607">
    <property type="entry name" value="Exodeoxyribonuclease_I"/>
</dbReference>
<dbReference type="InterPro" id="IPR058561">
    <property type="entry name" value="Exonuc_1_C"/>
</dbReference>
<dbReference type="Proteomes" id="UP000298564">
    <property type="component" value="Chromosome"/>
</dbReference>
<gene>
    <name evidence="19" type="ORF">D9V70_02860</name>
</gene>
<dbReference type="PANTHER" id="PTHR11046">
    <property type="entry name" value="OLIGORIBONUCLEASE, MITOCHONDRIAL"/>
    <property type="match status" value="1"/>
</dbReference>
<keyword evidence="6 14" id="KW-0227">DNA damage</keyword>
<feature type="domain" description="ExoI C-terminal" evidence="18">
    <location>
        <begin position="351"/>
        <end position="467"/>
    </location>
</feature>
<evidence type="ECO:0000256" key="15">
    <source>
        <dbReference type="PIRSR" id="PIRSR000977-1"/>
    </source>
</evidence>
<evidence type="ECO:0000256" key="10">
    <source>
        <dbReference type="ARBA" id="ARBA00023125"/>
    </source>
</evidence>
<evidence type="ECO:0000259" key="17">
    <source>
        <dbReference type="PROSITE" id="PS51784"/>
    </source>
</evidence>
<comment type="cofactor">
    <cofactor evidence="16">
        <name>Mg(2+)</name>
        <dbReference type="ChEBI" id="CHEBI:18420"/>
    </cofactor>
    <text evidence="16">Binds 2 Mg(2+) ions per monomer.</text>
</comment>
<dbReference type="InterPro" id="IPR036397">
    <property type="entry name" value="RNaseH_sf"/>
</dbReference>
<dbReference type="Pfam" id="PF00929">
    <property type="entry name" value="RNase_T"/>
    <property type="match status" value="1"/>
</dbReference>
<dbReference type="CDD" id="cd06138">
    <property type="entry name" value="ExoI_N"/>
    <property type="match status" value="1"/>
</dbReference>
<dbReference type="InterPro" id="IPR013620">
    <property type="entry name" value="Exonuc_1_SH3"/>
</dbReference>
<reference evidence="19 20" key="1">
    <citation type="submission" date="2018-12" db="EMBL/GenBank/DDBJ databases">
        <authorList>
            <person name="Chong R.A."/>
        </authorList>
    </citation>
    <scope>NUCLEOTIDE SEQUENCE [LARGE SCALE GENOMIC DNA]</scope>
    <source>
        <strain evidence="19 20">Lps</strain>
    </source>
</reference>
<keyword evidence="4 14" id="KW-0540">Nuclease</keyword>
<evidence type="ECO:0000256" key="2">
    <source>
        <dbReference type="ARBA" id="ARBA00012108"/>
    </source>
</evidence>
<dbReference type="OrthoDB" id="9763470at2"/>
<dbReference type="NCBIfam" id="NF008746">
    <property type="entry name" value="PRK11779.1"/>
    <property type="match status" value="1"/>
</dbReference>
<dbReference type="GO" id="GO:0006281">
    <property type="term" value="P:DNA repair"/>
    <property type="evidence" value="ECO:0007669"/>
    <property type="project" value="UniProtKB-KW"/>
</dbReference>
<dbReference type="Pfam" id="PF26016">
    <property type="entry name" value="ExoI_C"/>
    <property type="match status" value="1"/>
</dbReference>
<organism evidence="19 20">
    <name type="scientific">Buchnera aphidicola</name>
    <name type="common">Lipaphis pseudobrassicae</name>
    <dbReference type="NCBI Taxonomy" id="1258543"/>
    <lineage>
        <taxon>Bacteria</taxon>
        <taxon>Pseudomonadati</taxon>
        <taxon>Pseudomonadota</taxon>
        <taxon>Gammaproteobacteria</taxon>
        <taxon>Enterobacterales</taxon>
        <taxon>Erwiniaceae</taxon>
        <taxon>Buchnera</taxon>
    </lineage>
</organism>
<evidence type="ECO:0000256" key="14">
    <source>
        <dbReference type="PIRNR" id="PIRNR000977"/>
    </source>
</evidence>
<evidence type="ECO:0000256" key="6">
    <source>
        <dbReference type="ARBA" id="ARBA00022763"/>
    </source>
</evidence>
<dbReference type="EMBL" id="CP034870">
    <property type="protein sequence ID" value="QCI22380.1"/>
    <property type="molecule type" value="Genomic_DNA"/>
</dbReference>
<dbReference type="SMART" id="SM00479">
    <property type="entry name" value="EXOIII"/>
    <property type="match status" value="1"/>
</dbReference>
<keyword evidence="5 16" id="KW-0479">Metal-binding</keyword>
<evidence type="ECO:0000256" key="12">
    <source>
        <dbReference type="ARBA" id="ARBA00046035"/>
    </source>
</evidence>
<reference evidence="19 20" key="2">
    <citation type="submission" date="2019-05" db="EMBL/GenBank/DDBJ databases">
        <title>Genome evolution of the obligate endosymbiont Buchnera aphidicola.</title>
        <authorList>
            <person name="Moran N.A."/>
        </authorList>
    </citation>
    <scope>NUCLEOTIDE SEQUENCE [LARGE SCALE GENOMIC DNA]</scope>
    <source>
        <strain evidence="19 20">Lps</strain>
    </source>
</reference>
<dbReference type="PIRSF" id="PIRSF000977">
    <property type="entry name" value="Exodeoxyribonuclease_I"/>
    <property type="match status" value="1"/>
</dbReference>
<dbReference type="EC" id="3.1.11.1" evidence="2 14"/>
<dbReference type="InterPro" id="IPR034747">
    <property type="entry name" value="EXOI_SH3"/>
</dbReference>
<dbReference type="InterPro" id="IPR012337">
    <property type="entry name" value="RNaseH-like_sf"/>
</dbReference>
<comment type="subunit">
    <text evidence="13">Monomer. Interacts with ssb (via C-terminus); this interaction stimulates the exonuclease activity by recruiting the enzyme to its substrate.</text>
</comment>
<dbReference type="GO" id="GO:0003677">
    <property type="term" value="F:DNA binding"/>
    <property type="evidence" value="ECO:0007669"/>
    <property type="project" value="UniProtKB-KW"/>
</dbReference>
<dbReference type="InterPro" id="IPR038649">
    <property type="entry name" value="EXOI_SH3_sf"/>
</dbReference>
<evidence type="ECO:0000256" key="16">
    <source>
        <dbReference type="PIRSR" id="PIRSR000977-2"/>
    </source>
</evidence>
<dbReference type="GO" id="GO:0000175">
    <property type="term" value="F:3'-5'-RNA exonuclease activity"/>
    <property type="evidence" value="ECO:0007669"/>
    <property type="project" value="InterPro"/>
</dbReference>
<dbReference type="PROSITE" id="PS51785">
    <property type="entry name" value="EXOI_C"/>
    <property type="match status" value="1"/>
</dbReference>
<evidence type="ECO:0000259" key="18">
    <source>
        <dbReference type="PROSITE" id="PS51785"/>
    </source>
</evidence>
<accession>A0A4D6Y9A8</accession>
<feature type="binding site" evidence="15">
    <location>
        <position position="15"/>
    </location>
    <ligand>
        <name>substrate</name>
    </ligand>
</feature>
<comment type="catalytic activity">
    <reaction evidence="1 14">
        <text>Exonucleolytic cleavage in the 3'- to 5'-direction to yield nucleoside 5'-phosphates.</text>
        <dbReference type="EC" id="3.1.11.1"/>
    </reaction>
</comment>
<dbReference type="Gene3D" id="3.30.420.10">
    <property type="entry name" value="Ribonuclease H-like superfamily/Ribonuclease H"/>
    <property type="match status" value="1"/>
</dbReference>
<feature type="domain" description="ExoI SH3-like" evidence="17">
    <location>
        <begin position="200"/>
        <end position="347"/>
    </location>
</feature>
<keyword evidence="11 14" id="KW-0234">DNA repair</keyword>
<dbReference type="Gene3D" id="3.30.1520.20">
    <property type="entry name" value="Exonuclease ExoI, domain 2"/>
    <property type="match status" value="1"/>
</dbReference>
<evidence type="ECO:0000256" key="13">
    <source>
        <dbReference type="ARBA" id="ARBA00046792"/>
    </source>
</evidence>
<dbReference type="SUPFAM" id="SSF53098">
    <property type="entry name" value="Ribonuclease H-like"/>
    <property type="match status" value="1"/>
</dbReference>
<dbReference type="FunFam" id="3.30.420.10:FF:000033">
    <property type="entry name" value="Exodeoxyribonuclease I"/>
    <property type="match status" value="1"/>
</dbReference>
<evidence type="ECO:0000256" key="1">
    <source>
        <dbReference type="ARBA" id="ARBA00000563"/>
    </source>
</evidence>
<name>A0A4D6Y9A8_9GAMM</name>
<dbReference type="Gene3D" id="1.10.287.1240">
    <property type="match status" value="1"/>
</dbReference>
<evidence type="ECO:0000256" key="4">
    <source>
        <dbReference type="ARBA" id="ARBA00022722"/>
    </source>
</evidence>
<feature type="binding site" evidence="16">
    <location>
        <position position="13"/>
    </location>
    <ligand>
        <name>Mg(2+)</name>
        <dbReference type="ChEBI" id="CHEBI:18420"/>
        <label>1</label>
    </ligand>
</feature>
<dbReference type="InterPro" id="IPR013520">
    <property type="entry name" value="Ribonucl_H"/>
</dbReference>
<dbReference type="PROSITE" id="PS51784">
    <property type="entry name" value="EXOI_SH3"/>
    <property type="match status" value="1"/>
</dbReference>
<evidence type="ECO:0000256" key="11">
    <source>
        <dbReference type="ARBA" id="ARBA00023204"/>
    </source>
</evidence>
<comment type="function">
    <text evidence="12">Degrades single-stranded DNA (ssDNA) in a highly processive manner. Also functions as a DNA deoxyribophosphodiesterase that releases deoxyribose-phosphate moieties following the cleavage of DNA at an apurinic/apyrimidinic (AP) site by either an AP endonuclease or AP lyase.</text>
</comment>
<feature type="binding site" evidence="16">
    <location>
        <position position="184"/>
    </location>
    <ligand>
        <name>Mg(2+)</name>
        <dbReference type="ChEBI" id="CHEBI:18420"/>
        <label>2</label>
    </ligand>
</feature>
<evidence type="ECO:0000313" key="20">
    <source>
        <dbReference type="Proteomes" id="UP000298564"/>
    </source>
</evidence>
<dbReference type="GO" id="GO:0008310">
    <property type="term" value="F:single-stranded DNA 3'-5' DNA exonuclease activity"/>
    <property type="evidence" value="ECO:0007669"/>
    <property type="project" value="UniProtKB-EC"/>
</dbReference>
<keyword evidence="9 16" id="KW-0460">Magnesium</keyword>
<dbReference type="AlphaFoldDB" id="A0A4D6Y9A8"/>
<dbReference type="RefSeq" id="WP_158356220.1">
    <property type="nucleotide sequence ID" value="NZ_CP034870.1"/>
</dbReference>
<dbReference type="Pfam" id="PF08411">
    <property type="entry name" value="ExoI_SH3"/>
    <property type="match status" value="1"/>
</dbReference>
<evidence type="ECO:0000256" key="7">
    <source>
        <dbReference type="ARBA" id="ARBA00022801"/>
    </source>
</evidence>
<dbReference type="PANTHER" id="PTHR11046:SF11">
    <property type="entry name" value="EXODEOXYRIBONUCLEASE I"/>
    <property type="match status" value="1"/>
</dbReference>